<gene>
    <name evidence="2" type="ORF">HKI87_06g45140</name>
</gene>
<proteinExistence type="predicted"/>
<protein>
    <recommendedName>
        <fullName evidence="1">F-box domain-containing protein</fullName>
    </recommendedName>
</protein>
<dbReference type="PROSITE" id="PS50181">
    <property type="entry name" value="FBOX"/>
    <property type="match status" value="1"/>
</dbReference>
<evidence type="ECO:0000313" key="3">
    <source>
        <dbReference type="Proteomes" id="UP001472866"/>
    </source>
</evidence>
<dbReference type="InterPro" id="IPR001810">
    <property type="entry name" value="F-box_dom"/>
</dbReference>
<keyword evidence="3" id="KW-1185">Reference proteome</keyword>
<dbReference type="EMBL" id="CP151506">
    <property type="protein sequence ID" value="WZN62969.1"/>
    <property type="molecule type" value="Genomic_DNA"/>
</dbReference>
<sequence>MEVLDRRREELVRVLARARAEGEDDGCAGQELVSVCEKLEAENELSLGRLPPEMWAKITDHFENDDLFAFAMTCGFFRKAQQELCGRAKRELRTSRSAFEQAAADGDLEKLRWLRREGYEWEGTHDWDDDYFGGRLF</sequence>
<feature type="domain" description="F-box" evidence="1">
    <location>
        <begin position="44"/>
        <end position="92"/>
    </location>
</feature>
<organism evidence="2 3">
    <name type="scientific">Chloropicon roscoffensis</name>
    <dbReference type="NCBI Taxonomy" id="1461544"/>
    <lineage>
        <taxon>Eukaryota</taxon>
        <taxon>Viridiplantae</taxon>
        <taxon>Chlorophyta</taxon>
        <taxon>Chloropicophyceae</taxon>
        <taxon>Chloropicales</taxon>
        <taxon>Chloropicaceae</taxon>
        <taxon>Chloropicon</taxon>
    </lineage>
</organism>
<reference evidence="2 3" key="1">
    <citation type="submission" date="2024-03" db="EMBL/GenBank/DDBJ databases">
        <title>Complete genome sequence of the green alga Chloropicon roscoffensis RCC1871.</title>
        <authorList>
            <person name="Lemieux C."/>
            <person name="Pombert J.-F."/>
            <person name="Otis C."/>
            <person name="Turmel M."/>
        </authorList>
    </citation>
    <scope>NUCLEOTIDE SEQUENCE [LARGE SCALE GENOMIC DNA]</scope>
    <source>
        <strain evidence="2 3">RCC1871</strain>
    </source>
</reference>
<evidence type="ECO:0000313" key="2">
    <source>
        <dbReference type="EMBL" id="WZN62969.1"/>
    </source>
</evidence>
<accession>A0AAX4P9S5</accession>
<evidence type="ECO:0000259" key="1">
    <source>
        <dbReference type="PROSITE" id="PS50181"/>
    </source>
</evidence>
<dbReference type="AlphaFoldDB" id="A0AAX4P9S5"/>
<dbReference type="Proteomes" id="UP001472866">
    <property type="component" value="Chromosome 06"/>
</dbReference>
<name>A0AAX4P9S5_9CHLO</name>